<comment type="catalytic activity">
    <reaction evidence="10">
        <text>a 3'-end 3'-phospho-ribonucleotide-RNA + a 5'-end dephospho-ribonucleoside-RNA + GTP = a ribonucleotidyl-ribonucleotide-RNA + GMP + diphosphate</text>
        <dbReference type="Rhea" id="RHEA:68076"/>
        <dbReference type="Rhea" id="RHEA-COMP:10463"/>
        <dbReference type="Rhea" id="RHEA-COMP:13936"/>
        <dbReference type="Rhea" id="RHEA-COMP:17355"/>
        <dbReference type="ChEBI" id="CHEBI:33019"/>
        <dbReference type="ChEBI" id="CHEBI:37565"/>
        <dbReference type="ChEBI" id="CHEBI:58115"/>
        <dbReference type="ChEBI" id="CHEBI:83062"/>
        <dbReference type="ChEBI" id="CHEBI:138284"/>
        <dbReference type="ChEBI" id="CHEBI:173118"/>
        <dbReference type="EC" id="6.5.1.8"/>
    </reaction>
</comment>
<sequence length="480" mass="53779">MDIKLRKISENIYEIPQEKGMNVPVRVYANDKLIEKMREDKTLIQGKNVASLPGIQKYSIVMPDGHEGYGFPVGGVAAFDINEGIISPGGIGYDINCGVRLLRTNLKYEEIKPKLKEIVNEIFRNVPAGVGETGKIVLSPGQFKDVVEEGLEWSYREGYAWKEDLEHVESYGRLKDASIEHVSDLAIRRGIDQLGTIGSGNHFIEIQIVDKIFDKDIANKLGIYEEGQVTILIHTGSRGFGHQIASDYIDLGLKKYREEINKLPDKELVYLPFQSEDGNNYWKSMSAAANFAWNNRQIITYFIRKSFQKVYNHPVEDIGLNVIYDVAHNIAKIEEHKVDGKKKKLVVHRKGATRAFPPGSEELVEDYRSIGQPVLIPGSMGTASYVLIGSEKSMELSFGSSAHGAGRNMSRAAARRSFNYNEVIKNLEERGIYVKSTTKEGVVEEVPEAYKNVDEVVKVTDELGISKMVVRLRPIAVIKG</sequence>
<dbReference type="EMBL" id="QEFP01000001">
    <property type="protein sequence ID" value="PVU68918.1"/>
    <property type="molecule type" value="Genomic_DNA"/>
</dbReference>
<evidence type="ECO:0000256" key="14">
    <source>
        <dbReference type="PIRSR" id="PIRSR601233-3"/>
    </source>
</evidence>
<evidence type="ECO:0000256" key="9">
    <source>
        <dbReference type="ARBA" id="ARBA00045316"/>
    </source>
</evidence>
<comment type="subunit">
    <text evidence="2 15">Monomer.</text>
</comment>
<reference evidence="17" key="3">
    <citation type="submission" date="2017-05" db="EMBL/GenBank/DDBJ databases">
        <authorList>
            <person name="Song R."/>
            <person name="Chenine A.L."/>
            <person name="Ruprecht R.M."/>
        </authorList>
    </citation>
    <scope>NUCLEOTIDE SEQUENCE</scope>
    <source>
        <strain evidence="17">SCGC AB-777_F03</strain>
    </source>
</reference>
<dbReference type="InterPro" id="IPR001233">
    <property type="entry name" value="RtcB"/>
</dbReference>
<dbReference type="RefSeq" id="WP_228615134.1">
    <property type="nucleotide sequence ID" value="NZ_QEFP02000004.1"/>
</dbReference>
<dbReference type="Proteomes" id="UP000245509">
    <property type="component" value="Unassembled WGS sequence"/>
</dbReference>
<dbReference type="Gene3D" id="3.90.1860.10">
    <property type="entry name" value="tRNA-splicing ligase RtcB"/>
    <property type="match status" value="1"/>
</dbReference>
<dbReference type="GO" id="GO:0170057">
    <property type="term" value="F:RNA ligase (GTP) activity"/>
    <property type="evidence" value="ECO:0007669"/>
    <property type="project" value="UniProtKB-EC"/>
</dbReference>
<feature type="binding site" evidence="14">
    <location>
        <position position="328"/>
    </location>
    <ligand>
        <name>Mn(2+)</name>
        <dbReference type="ChEBI" id="CHEBI:29035"/>
        <label>2</label>
    </ligand>
</feature>
<evidence type="ECO:0000256" key="15">
    <source>
        <dbReference type="RuleBase" id="RU371113"/>
    </source>
</evidence>
<dbReference type="EC" id="6.5.1.-" evidence="15"/>
<keyword evidence="4 14" id="KW-0479">Metal-binding</keyword>
<keyword evidence="7 14" id="KW-0464">Manganese</keyword>
<feature type="active site" description="GMP-histidine intermediate" evidence="12">
    <location>
        <position position="403"/>
    </location>
</feature>
<feature type="binding site" evidence="14">
    <location>
        <position position="94"/>
    </location>
    <ligand>
        <name>Mn(2+)</name>
        <dbReference type="ChEBI" id="CHEBI:29035"/>
        <label>1</label>
    </ligand>
</feature>
<keyword evidence="5 13" id="KW-0547">Nucleotide-binding</keyword>
<evidence type="ECO:0000256" key="1">
    <source>
        <dbReference type="ARBA" id="ARBA00008071"/>
    </source>
</evidence>
<feature type="binding site" evidence="13">
    <location>
        <begin position="377"/>
        <end position="380"/>
    </location>
    <ligand>
        <name>GMP</name>
        <dbReference type="ChEBI" id="CHEBI:58115"/>
    </ligand>
</feature>
<evidence type="ECO:0000256" key="10">
    <source>
        <dbReference type="ARBA" id="ARBA00047746"/>
    </source>
</evidence>
<protein>
    <recommendedName>
        <fullName evidence="8 15">tRNA-splicing ligase RtcB</fullName>
        <ecNumber evidence="15">6.5.1.-</ecNumber>
    </recommendedName>
</protein>
<dbReference type="EMBL" id="QEFP02000004">
    <property type="protein sequence ID" value="MCC5446907.1"/>
    <property type="molecule type" value="Genomic_DNA"/>
</dbReference>
<evidence type="ECO:0000256" key="4">
    <source>
        <dbReference type="ARBA" id="ARBA00022723"/>
    </source>
</evidence>
<dbReference type="GO" id="GO:0046872">
    <property type="term" value="F:metal ion binding"/>
    <property type="evidence" value="ECO:0007669"/>
    <property type="project" value="UniProtKB-UniRule"/>
</dbReference>
<feature type="binding site" evidence="13">
    <location>
        <position position="479"/>
    </location>
    <ligand>
        <name>GMP</name>
        <dbReference type="ChEBI" id="CHEBI:58115"/>
    </ligand>
</feature>
<accession>A0A2T9WM56</accession>
<evidence type="ECO:0000313" key="17">
    <source>
        <dbReference type="EMBL" id="PVU68918.1"/>
    </source>
</evidence>
<dbReference type="GO" id="GO:0003972">
    <property type="term" value="F:RNA ligase (ATP) activity"/>
    <property type="evidence" value="ECO:0007669"/>
    <property type="project" value="TreeGrafter"/>
</dbReference>
<dbReference type="SUPFAM" id="SSF103365">
    <property type="entry name" value="Hypothetical protein PH1602"/>
    <property type="match status" value="1"/>
</dbReference>
<reference evidence="16" key="4">
    <citation type="submission" date="2021-11" db="EMBL/GenBank/DDBJ databases">
        <authorList>
            <person name="Munson-Mcgee J."/>
            <person name="Field E."/>
            <person name="Bateson M."/>
            <person name="Rooney C."/>
            <person name="Stepanauskas R."/>
            <person name="Young M."/>
        </authorList>
    </citation>
    <scope>NUCLEOTIDE SEQUENCE</scope>
    <source>
        <strain evidence="16">SCGC AB-777_F03</strain>
    </source>
</reference>
<feature type="binding site" evidence="13">
    <location>
        <position position="384"/>
    </location>
    <ligand>
        <name>GMP</name>
        <dbReference type="ChEBI" id="CHEBI:58115"/>
    </ligand>
</feature>
<dbReference type="Pfam" id="PF01139">
    <property type="entry name" value="RtcB"/>
    <property type="match status" value="1"/>
</dbReference>
<dbReference type="FunFam" id="3.90.1860.10:FF:000001">
    <property type="entry name" value="tRNA-splicing ligase RtcB homolog"/>
    <property type="match status" value="1"/>
</dbReference>
<evidence type="ECO:0000256" key="13">
    <source>
        <dbReference type="PIRSR" id="PIRSR601233-2"/>
    </source>
</evidence>
<evidence type="ECO:0000256" key="7">
    <source>
        <dbReference type="ARBA" id="ARBA00023211"/>
    </source>
</evidence>
<dbReference type="InterPro" id="IPR036025">
    <property type="entry name" value="RtcB-like_sf"/>
</dbReference>
<evidence type="ECO:0000256" key="11">
    <source>
        <dbReference type="ARBA" id="ARBA00049514"/>
    </source>
</evidence>
<feature type="binding site" evidence="14">
    <location>
        <position position="234"/>
    </location>
    <ligand>
        <name>Mn(2+)</name>
        <dbReference type="ChEBI" id="CHEBI:29035"/>
        <label>2</label>
    </ligand>
</feature>
<reference evidence="17" key="1">
    <citation type="journal article" date="2015" name="Appl. Environ. Microbiol.">
        <title>Nanoarchaeota, Their Sulfolobales Host, and Nanoarchaeota Virus Distribution across Yellowstone National Park Hot Springs.</title>
        <authorList>
            <person name="Munson-McGee J.H."/>
            <person name="Field E.K."/>
            <person name="Bateson M."/>
            <person name="Rooney C."/>
            <person name="Stepanauskas R."/>
            <person name="Young M.J."/>
        </authorList>
    </citation>
    <scope>NUCLEOTIDE SEQUENCE [LARGE SCALE GENOMIC DNA]</scope>
    <source>
        <strain evidence="17">SCGC AB-777_F03</strain>
    </source>
</reference>
<comment type="function">
    <text evidence="9">Essential for tRNA splicing and maturation. Acts by directly joining spliced tRNA halves to mature-sized tRNAs. Joins RNA with 2',3'-cyclic-phosphate or 3'-phosphate ends to RNA with 5'-hydroxy ends.</text>
</comment>
<comment type="cofactor">
    <cofactor evidence="14 15">
        <name>Mn(2+)</name>
        <dbReference type="ChEBI" id="CHEBI:29035"/>
    </cofactor>
    <text evidence="14 15">Binds 2 manganese ions per subunit.</text>
</comment>
<evidence type="ECO:0000256" key="3">
    <source>
        <dbReference type="ARBA" id="ARBA00022598"/>
    </source>
</evidence>
<keyword evidence="3 15" id="KW-0436">Ligase</keyword>
<organism evidence="17">
    <name type="scientific">Nanobsidianus stetteri</name>
    <dbReference type="NCBI Taxonomy" id="1294122"/>
    <lineage>
        <taxon>Archaea</taxon>
        <taxon>Nanobdellota</taxon>
        <taxon>Candidatus Nanoarchaeia</taxon>
        <taxon>Nanoarchaeales</taxon>
        <taxon>Nanopusillaceae</taxon>
        <taxon>Candidatus Nanobsidianus</taxon>
    </lineage>
</organism>
<evidence type="ECO:0000256" key="2">
    <source>
        <dbReference type="ARBA" id="ARBA00011245"/>
    </source>
</evidence>
<name>A0A2T9WM56_NANST</name>
<dbReference type="GO" id="GO:0005525">
    <property type="term" value="F:GTP binding"/>
    <property type="evidence" value="ECO:0007669"/>
    <property type="project" value="UniProtKB-KW"/>
</dbReference>
<evidence type="ECO:0000256" key="8">
    <source>
        <dbReference type="ARBA" id="ARBA00033766"/>
    </source>
</evidence>
<feature type="binding site" evidence="14">
    <location>
        <position position="202"/>
    </location>
    <ligand>
        <name>Mn(2+)</name>
        <dbReference type="ChEBI" id="CHEBI:29035"/>
        <label>1</label>
    </ligand>
</feature>
<feature type="binding site" evidence="13">
    <location>
        <begin position="201"/>
        <end position="205"/>
    </location>
    <ligand>
        <name>GMP</name>
        <dbReference type="ChEBI" id="CHEBI:58115"/>
    </ligand>
</feature>
<evidence type="ECO:0000256" key="5">
    <source>
        <dbReference type="ARBA" id="ARBA00022741"/>
    </source>
</evidence>
<keyword evidence="6 13" id="KW-0342">GTP-binding</keyword>
<reference evidence="16" key="2">
    <citation type="submission" date="2017-05" db="EMBL/GenBank/DDBJ databases">
        <authorList>
            <person name="Munson-Mcgee J.H."/>
        </authorList>
    </citation>
    <scope>NUCLEOTIDE SEQUENCE</scope>
    <source>
        <strain evidence="16">SCGC AB-777_F03</strain>
    </source>
</reference>
<comment type="catalytic activity">
    <reaction evidence="11">
        <text>a 3'-end 2',3'-cyclophospho-ribonucleotide-RNA + a 5'-end dephospho-ribonucleoside-RNA + GTP + H2O = a ribonucleotidyl-ribonucleotide-RNA + GMP + diphosphate + H(+)</text>
        <dbReference type="Rhea" id="RHEA:68080"/>
        <dbReference type="Rhea" id="RHEA-COMP:10464"/>
        <dbReference type="Rhea" id="RHEA-COMP:13936"/>
        <dbReference type="Rhea" id="RHEA-COMP:17355"/>
        <dbReference type="ChEBI" id="CHEBI:15377"/>
        <dbReference type="ChEBI" id="CHEBI:15378"/>
        <dbReference type="ChEBI" id="CHEBI:33019"/>
        <dbReference type="ChEBI" id="CHEBI:37565"/>
        <dbReference type="ChEBI" id="CHEBI:58115"/>
        <dbReference type="ChEBI" id="CHEBI:83064"/>
        <dbReference type="ChEBI" id="CHEBI:138284"/>
        <dbReference type="ChEBI" id="CHEBI:173118"/>
        <dbReference type="EC" id="6.5.1.8"/>
    </reaction>
</comment>
<dbReference type="PANTHER" id="PTHR11118">
    <property type="entry name" value="RNA-SPLICING LIGASE RTCB HOMOLOG"/>
    <property type="match status" value="1"/>
</dbReference>
<proteinExistence type="inferred from homology"/>
<dbReference type="AlphaFoldDB" id="A0A2T9WM56"/>
<feature type="binding site" evidence="13">
    <location>
        <begin position="328"/>
        <end position="329"/>
    </location>
    <ligand>
        <name>GMP</name>
        <dbReference type="ChEBI" id="CHEBI:58115"/>
    </ligand>
</feature>
<evidence type="ECO:0000313" key="16">
    <source>
        <dbReference type="EMBL" id="MCC5446907.1"/>
    </source>
</evidence>
<comment type="similarity">
    <text evidence="1 15">Belongs to the RtcB family.</text>
</comment>
<dbReference type="GO" id="GO:0006388">
    <property type="term" value="P:tRNA splicing, via endonucleolytic cleavage and ligation"/>
    <property type="evidence" value="ECO:0007669"/>
    <property type="project" value="UniProtKB-ARBA"/>
</dbReference>
<feature type="binding site" evidence="13">
    <location>
        <begin position="403"/>
        <end position="406"/>
    </location>
    <ligand>
        <name>GMP</name>
        <dbReference type="ChEBI" id="CHEBI:58115"/>
    </ligand>
</feature>
<gene>
    <name evidence="15" type="primary">rtcB</name>
    <name evidence="16" type="ORF">DDW03_000605</name>
    <name evidence="17" type="ORF">DDW03_00075</name>
</gene>
<evidence type="ECO:0000256" key="6">
    <source>
        <dbReference type="ARBA" id="ARBA00023134"/>
    </source>
</evidence>
<evidence type="ECO:0000256" key="12">
    <source>
        <dbReference type="PIRSR" id="PIRSR601233-1"/>
    </source>
</evidence>
<dbReference type="PANTHER" id="PTHR11118:SF1">
    <property type="entry name" value="RNA-SPLICING LIGASE RTCB HOMOLOG"/>
    <property type="match status" value="1"/>
</dbReference>
<comment type="caution">
    <text evidence="17">The sequence shown here is derived from an EMBL/GenBank/DDBJ whole genome shotgun (WGS) entry which is preliminary data.</text>
</comment>